<evidence type="ECO:0000313" key="3">
    <source>
        <dbReference type="Proteomes" id="UP000593562"/>
    </source>
</evidence>
<dbReference type="InParanoid" id="A0A7J7DDU7"/>
<dbReference type="FunCoup" id="A0A7J7DDU7">
    <property type="interactions" value="1188"/>
</dbReference>
<feature type="region of interest" description="Disordered" evidence="1">
    <location>
        <begin position="39"/>
        <end position="88"/>
    </location>
</feature>
<sequence>MMCKKHPTDLSGTVGVCASCLRERLFELMAAQAQAQAQLHQHGQLAHQAHPRGSAAESHRKSDAEPPPLLFPRSVSPYVTRRKSDHTTTTNWDNHFDLRFYSTPQAGPTYNTVNGVPTSITTSRSFTKHGRFSLLSRLFRSRTEKFDPDPNRNSNSRDSCEASSSLPSLFANIFSARRKKKSRFAVEDSSTTGCRRPRRRADRGMSPAGGLETGCDDSDRCPSGSGDSEESSQVRRTPVGGPSAARRGKPGHGRNVSTGMVFCLSPLVRASPSRQWNQKGGLPPDIGHPTDVRVPANPHIANAAAYCANRSRKLADFGRGNHNR</sequence>
<dbReference type="AlphaFoldDB" id="A0A7J7DDU7"/>
<dbReference type="PANTHER" id="PTHR35486:SF1">
    <property type="entry name" value="OS02G0689500 PROTEIN"/>
    <property type="match status" value="1"/>
</dbReference>
<dbReference type="EMBL" id="JAAARO010000008">
    <property type="protein sequence ID" value="KAF5744246.1"/>
    <property type="molecule type" value="Genomic_DNA"/>
</dbReference>
<evidence type="ECO:0000313" key="2">
    <source>
        <dbReference type="EMBL" id="KAF5744246.1"/>
    </source>
</evidence>
<keyword evidence="3" id="KW-1185">Reference proteome</keyword>
<evidence type="ECO:0000256" key="1">
    <source>
        <dbReference type="SAM" id="MobiDB-lite"/>
    </source>
</evidence>
<feature type="region of interest" description="Disordered" evidence="1">
    <location>
        <begin position="144"/>
        <end position="163"/>
    </location>
</feature>
<feature type="region of interest" description="Disordered" evidence="1">
    <location>
        <begin position="181"/>
        <end position="258"/>
    </location>
</feature>
<organism evidence="2 3">
    <name type="scientific">Tripterygium wilfordii</name>
    <name type="common">Thunder God vine</name>
    <dbReference type="NCBI Taxonomy" id="458696"/>
    <lineage>
        <taxon>Eukaryota</taxon>
        <taxon>Viridiplantae</taxon>
        <taxon>Streptophyta</taxon>
        <taxon>Embryophyta</taxon>
        <taxon>Tracheophyta</taxon>
        <taxon>Spermatophyta</taxon>
        <taxon>Magnoliopsida</taxon>
        <taxon>eudicotyledons</taxon>
        <taxon>Gunneridae</taxon>
        <taxon>Pentapetalae</taxon>
        <taxon>rosids</taxon>
        <taxon>fabids</taxon>
        <taxon>Celastrales</taxon>
        <taxon>Celastraceae</taxon>
        <taxon>Tripterygium</taxon>
    </lineage>
</organism>
<feature type="compositionally biased region" description="Polar residues" evidence="1">
    <location>
        <begin position="151"/>
        <end position="163"/>
    </location>
</feature>
<feature type="compositionally biased region" description="Low complexity" evidence="1">
    <location>
        <begin position="39"/>
        <end position="48"/>
    </location>
</feature>
<protein>
    <submittedName>
        <fullName evidence="2">Uncharacterized protein</fullName>
    </submittedName>
</protein>
<reference evidence="2 3" key="1">
    <citation type="journal article" date="2020" name="Nat. Commun.">
        <title>Genome of Tripterygium wilfordii and identification of cytochrome P450 involved in triptolide biosynthesis.</title>
        <authorList>
            <person name="Tu L."/>
            <person name="Su P."/>
            <person name="Zhang Z."/>
            <person name="Gao L."/>
            <person name="Wang J."/>
            <person name="Hu T."/>
            <person name="Zhou J."/>
            <person name="Zhang Y."/>
            <person name="Zhao Y."/>
            <person name="Liu Y."/>
            <person name="Song Y."/>
            <person name="Tong Y."/>
            <person name="Lu Y."/>
            <person name="Yang J."/>
            <person name="Xu C."/>
            <person name="Jia M."/>
            <person name="Peters R.J."/>
            <person name="Huang L."/>
            <person name="Gao W."/>
        </authorList>
    </citation>
    <scope>NUCLEOTIDE SEQUENCE [LARGE SCALE GENOMIC DNA]</scope>
    <source>
        <strain evidence="3">cv. XIE 37</strain>
        <tissue evidence="2">Leaf</tissue>
    </source>
</reference>
<gene>
    <name evidence="2" type="ORF">HS088_TW08G00845</name>
</gene>
<dbReference type="Proteomes" id="UP000593562">
    <property type="component" value="Unassembled WGS sequence"/>
</dbReference>
<proteinExistence type="predicted"/>
<accession>A0A7J7DDU7</accession>
<dbReference type="PANTHER" id="PTHR35486">
    <property type="entry name" value="EXPRESSED PROTEIN"/>
    <property type="match status" value="1"/>
</dbReference>
<comment type="caution">
    <text evidence="2">The sequence shown here is derived from an EMBL/GenBank/DDBJ whole genome shotgun (WGS) entry which is preliminary data.</text>
</comment>
<name>A0A7J7DDU7_TRIWF</name>